<proteinExistence type="predicted"/>
<dbReference type="Proteomes" id="UP001341840">
    <property type="component" value="Unassembled WGS sequence"/>
</dbReference>
<comment type="caution">
    <text evidence="1">The sequence shown here is derived from an EMBL/GenBank/DDBJ whole genome shotgun (WGS) entry which is preliminary data.</text>
</comment>
<evidence type="ECO:0000313" key="1">
    <source>
        <dbReference type="EMBL" id="MED6106099.1"/>
    </source>
</evidence>
<keyword evidence="2" id="KW-1185">Reference proteome</keyword>
<sequence>MRIGIKNRDYIQIFRTDAELVLGDGGTVKFWYDNWLKEGVLKTRFPSSERACFESWMECKIQNCSRQRWGIAFFSIIWEVWNVRNNRIFRDRCTTVEEALDHIVMTRNKIWEQELILRKGLYKTKQVL</sequence>
<gene>
    <name evidence="1" type="ORF">PIB30_001495</name>
</gene>
<name>A0ABU6Q3S9_9FABA</name>
<organism evidence="1 2">
    <name type="scientific">Stylosanthes scabra</name>
    <dbReference type="NCBI Taxonomy" id="79078"/>
    <lineage>
        <taxon>Eukaryota</taxon>
        <taxon>Viridiplantae</taxon>
        <taxon>Streptophyta</taxon>
        <taxon>Embryophyta</taxon>
        <taxon>Tracheophyta</taxon>
        <taxon>Spermatophyta</taxon>
        <taxon>Magnoliopsida</taxon>
        <taxon>eudicotyledons</taxon>
        <taxon>Gunneridae</taxon>
        <taxon>Pentapetalae</taxon>
        <taxon>rosids</taxon>
        <taxon>fabids</taxon>
        <taxon>Fabales</taxon>
        <taxon>Fabaceae</taxon>
        <taxon>Papilionoideae</taxon>
        <taxon>50 kb inversion clade</taxon>
        <taxon>dalbergioids sensu lato</taxon>
        <taxon>Dalbergieae</taxon>
        <taxon>Pterocarpus clade</taxon>
        <taxon>Stylosanthes</taxon>
    </lineage>
</organism>
<dbReference type="EMBL" id="JASCZI010000003">
    <property type="protein sequence ID" value="MED6106099.1"/>
    <property type="molecule type" value="Genomic_DNA"/>
</dbReference>
<evidence type="ECO:0008006" key="3">
    <source>
        <dbReference type="Google" id="ProtNLM"/>
    </source>
</evidence>
<protein>
    <recommendedName>
        <fullName evidence="3">Reverse transcriptase zinc-binding domain-containing protein</fullName>
    </recommendedName>
</protein>
<accession>A0ABU6Q3S9</accession>
<evidence type="ECO:0000313" key="2">
    <source>
        <dbReference type="Proteomes" id="UP001341840"/>
    </source>
</evidence>
<reference evidence="1 2" key="1">
    <citation type="journal article" date="2023" name="Plants (Basel)">
        <title>Bridging the Gap: Combining Genomics and Transcriptomics Approaches to Understand Stylosanthes scabra, an Orphan Legume from the Brazilian Caatinga.</title>
        <authorList>
            <person name="Ferreira-Neto J.R.C."/>
            <person name="da Silva M.D."/>
            <person name="Binneck E."/>
            <person name="de Melo N.F."/>
            <person name="da Silva R.H."/>
            <person name="de Melo A.L.T.M."/>
            <person name="Pandolfi V."/>
            <person name="Bustamante F.O."/>
            <person name="Brasileiro-Vidal A.C."/>
            <person name="Benko-Iseppon A.M."/>
        </authorList>
    </citation>
    <scope>NUCLEOTIDE SEQUENCE [LARGE SCALE GENOMIC DNA]</scope>
    <source>
        <tissue evidence="1">Leaves</tissue>
    </source>
</reference>